<evidence type="ECO:0000313" key="1">
    <source>
        <dbReference type="EMBL" id="KAI0027598.1"/>
    </source>
</evidence>
<keyword evidence="2" id="KW-1185">Reference proteome</keyword>
<accession>A0ACB8Q723</accession>
<reference evidence="1" key="2">
    <citation type="journal article" date="2022" name="New Phytol.">
        <title>Evolutionary transition to the ectomycorrhizal habit in the genomes of a hyperdiverse lineage of mushroom-forming fungi.</title>
        <authorList>
            <person name="Looney B."/>
            <person name="Miyauchi S."/>
            <person name="Morin E."/>
            <person name="Drula E."/>
            <person name="Courty P.E."/>
            <person name="Kohler A."/>
            <person name="Kuo A."/>
            <person name="LaButti K."/>
            <person name="Pangilinan J."/>
            <person name="Lipzen A."/>
            <person name="Riley R."/>
            <person name="Andreopoulos W."/>
            <person name="He G."/>
            <person name="Johnson J."/>
            <person name="Nolan M."/>
            <person name="Tritt A."/>
            <person name="Barry K.W."/>
            <person name="Grigoriev I.V."/>
            <person name="Nagy L.G."/>
            <person name="Hibbett D."/>
            <person name="Henrissat B."/>
            <person name="Matheny P.B."/>
            <person name="Labbe J."/>
            <person name="Martin F.M."/>
        </authorList>
    </citation>
    <scope>NUCLEOTIDE SEQUENCE</scope>
    <source>
        <strain evidence="1">EC-137</strain>
    </source>
</reference>
<name>A0ACB8Q723_9AGAM</name>
<proteinExistence type="predicted"/>
<comment type="caution">
    <text evidence="1">The sequence shown here is derived from an EMBL/GenBank/DDBJ whole genome shotgun (WGS) entry which is preliminary data.</text>
</comment>
<dbReference type="Proteomes" id="UP000814128">
    <property type="component" value="Unassembled WGS sequence"/>
</dbReference>
<reference evidence="1" key="1">
    <citation type="submission" date="2021-02" db="EMBL/GenBank/DDBJ databases">
        <authorList>
            <consortium name="DOE Joint Genome Institute"/>
            <person name="Ahrendt S."/>
            <person name="Looney B.P."/>
            <person name="Miyauchi S."/>
            <person name="Morin E."/>
            <person name="Drula E."/>
            <person name="Courty P.E."/>
            <person name="Chicoki N."/>
            <person name="Fauchery L."/>
            <person name="Kohler A."/>
            <person name="Kuo A."/>
            <person name="Labutti K."/>
            <person name="Pangilinan J."/>
            <person name="Lipzen A."/>
            <person name="Riley R."/>
            <person name="Andreopoulos W."/>
            <person name="He G."/>
            <person name="Johnson J."/>
            <person name="Barry K.W."/>
            <person name="Grigoriev I.V."/>
            <person name="Nagy L."/>
            <person name="Hibbett D."/>
            <person name="Henrissat B."/>
            <person name="Matheny P.B."/>
            <person name="Labbe J."/>
            <person name="Martin F."/>
        </authorList>
    </citation>
    <scope>NUCLEOTIDE SEQUENCE</scope>
    <source>
        <strain evidence="1">EC-137</strain>
    </source>
</reference>
<evidence type="ECO:0000313" key="2">
    <source>
        <dbReference type="Proteomes" id="UP000814128"/>
    </source>
</evidence>
<dbReference type="EMBL" id="MU273873">
    <property type="protein sequence ID" value="KAI0027598.1"/>
    <property type="molecule type" value="Genomic_DNA"/>
</dbReference>
<gene>
    <name evidence="1" type="ORF">K488DRAFT_90677</name>
</gene>
<organism evidence="1 2">
    <name type="scientific">Vararia minispora EC-137</name>
    <dbReference type="NCBI Taxonomy" id="1314806"/>
    <lineage>
        <taxon>Eukaryota</taxon>
        <taxon>Fungi</taxon>
        <taxon>Dikarya</taxon>
        <taxon>Basidiomycota</taxon>
        <taxon>Agaricomycotina</taxon>
        <taxon>Agaricomycetes</taxon>
        <taxon>Russulales</taxon>
        <taxon>Lachnocladiaceae</taxon>
        <taxon>Vararia</taxon>
    </lineage>
</organism>
<sequence length="248" mass="27697">MPHKRAKRSLRQEERKQQGADHAPSRGSTVSNEDVPKSALRILNATQIRSEYRERKRKREEEDERERKRKRVGGVGSVKEKNINGMAIQPGESLAHFNRRVEDSMRCTVRSAMQSSAAHSRKARKAELDEASSSQYASKSKSETTPKEPPAPDLEAHDPLLSKHGDQPKDFAAAVPRRVNDVAQAPPELKLKKAAKIGAGGQTAKAAGILSVAQRSMMEAERERAIKRYRELKEKQRARRTPAHGDAT</sequence>
<protein>
    <submittedName>
        <fullName evidence="1">Uncharacterized protein</fullName>
    </submittedName>
</protein>